<name>S7TAN2_DESML</name>
<gene>
    <name evidence="1" type="ORF">dsmv_3399</name>
</gene>
<evidence type="ECO:0000313" key="1">
    <source>
        <dbReference type="EMBL" id="EPR34187.1"/>
    </source>
</evidence>
<keyword evidence="2" id="KW-1185">Reference proteome</keyword>
<comment type="caution">
    <text evidence="1">The sequence shown here is derived from an EMBL/GenBank/DDBJ whole genome shotgun (WGS) entry which is preliminary data.</text>
</comment>
<dbReference type="RefSeq" id="WP_020878532.1">
    <property type="nucleotide sequence ID" value="NZ_ATHJ01000119.1"/>
</dbReference>
<dbReference type="EMBL" id="ATHJ01000119">
    <property type="protein sequence ID" value="EPR34187.1"/>
    <property type="molecule type" value="Genomic_DNA"/>
</dbReference>
<organism evidence="1 2">
    <name type="scientific">Desulfococcus multivorans DSM 2059</name>
    <dbReference type="NCBI Taxonomy" id="1121405"/>
    <lineage>
        <taxon>Bacteria</taxon>
        <taxon>Pseudomonadati</taxon>
        <taxon>Thermodesulfobacteriota</taxon>
        <taxon>Desulfobacteria</taxon>
        <taxon>Desulfobacterales</taxon>
        <taxon>Desulfococcaceae</taxon>
        <taxon>Desulfococcus</taxon>
    </lineage>
</organism>
<dbReference type="Proteomes" id="UP000014977">
    <property type="component" value="Unassembled WGS sequence"/>
</dbReference>
<dbReference type="AlphaFoldDB" id="S7TAN2"/>
<dbReference type="OrthoDB" id="9991534at2"/>
<protein>
    <submittedName>
        <fullName evidence="1">Uncharacterized protein</fullName>
    </submittedName>
</protein>
<dbReference type="STRING" id="897.B2D07_13835"/>
<reference evidence="1 2" key="1">
    <citation type="journal article" date="2013" name="Genome Announc.">
        <title>Draft genome sequences for three mercury-methylating, sulfate-reducing bacteria.</title>
        <authorList>
            <person name="Brown S.D."/>
            <person name="Hurt R.A.Jr."/>
            <person name="Gilmour C.C."/>
            <person name="Elias D.A."/>
        </authorList>
    </citation>
    <scope>NUCLEOTIDE SEQUENCE [LARGE SCALE GENOMIC DNA]</scope>
    <source>
        <strain evidence="1 2">DSM 2059</strain>
    </source>
</reference>
<proteinExistence type="predicted"/>
<accession>S7TAN2</accession>
<evidence type="ECO:0000313" key="2">
    <source>
        <dbReference type="Proteomes" id="UP000014977"/>
    </source>
</evidence>
<sequence>MEEVTLQDIVDAVQGIDVKNFLAEVDTFVAAPEHLHLPIGLSAHRQAASCGKQHETFQNILREAARLQTCSTLAVSRIANFHFCVNGRAMRTPSVADKTPLYFRMLRKHQIELLLSIENEIGLIRESLRQSLKIHQVFRENVPPVVQAGRFMAVVRERIAARPTTLLKLNGTDKKIEQLNDTFSDIHRYEDACHREIRHDAESNPISDAVAILSDLTTATIHDMEYRKHRLNADTRELAKGRKLLVKLATKGYSPFMKKSLDILVANHGERIRRLNAAVRESRQQYYIEVLP</sequence>